<feature type="transmembrane region" description="Helical" evidence="8">
    <location>
        <begin position="40"/>
        <end position="58"/>
    </location>
</feature>
<comment type="subcellular location">
    <subcellularLocation>
        <location evidence="1">Cell membrane</location>
        <topology evidence="1">Multi-pass membrane protein</topology>
    </subcellularLocation>
</comment>
<reference evidence="9 10" key="1">
    <citation type="submission" date="2017-03" db="EMBL/GenBank/DDBJ databases">
        <title>Genome sequence of Clostridium oryzae DSM 28571.</title>
        <authorList>
            <person name="Poehlein A."/>
            <person name="Daniel R."/>
        </authorList>
    </citation>
    <scope>NUCLEOTIDE SEQUENCE [LARGE SCALE GENOMIC DNA]</scope>
    <source>
        <strain evidence="9 10">DSM 28571</strain>
    </source>
</reference>
<comment type="caution">
    <text evidence="9">The sequence shown here is derived from an EMBL/GenBank/DDBJ whole genome shotgun (WGS) entry which is preliminary data.</text>
</comment>
<dbReference type="InterPro" id="IPR003689">
    <property type="entry name" value="ZIP"/>
</dbReference>
<dbReference type="RefSeq" id="WP_242954354.1">
    <property type="nucleotide sequence ID" value="NZ_MZGV01000009.1"/>
</dbReference>
<comment type="similarity">
    <text evidence="2">Belongs to the ZIP transporter (TC 2.A.5) family.</text>
</comment>
<feature type="transmembrane region" description="Helical" evidence="8">
    <location>
        <begin position="161"/>
        <end position="182"/>
    </location>
</feature>
<dbReference type="Pfam" id="PF02535">
    <property type="entry name" value="Zip"/>
    <property type="match status" value="1"/>
</dbReference>
<dbReference type="GO" id="GO:0005385">
    <property type="term" value="F:zinc ion transmembrane transporter activity"/>
    <property type="evidence" value="ECO:0007669"/>
    <property type="project" value="TreeGrafter"/>
</dbReference>
<evidence type="ECO:0000256" key="8">
    <source>
        <dbReference type="SAM" id="Phobius"/>
    </source>
</evidence>
<keyword evidence="4 8" id="KW-0812">Transmembrane</keyword>
<evidence type="ECO:0000313" key="9">
    <source>
        <dbReference type="EMBL" id="OPJ63414.1"/>
    </source>
</evidence>
<gene>
    <name evidence="9" type="primary">zupT</name>
    <name evidence="9" type="ORF">CLORY_11960</name>
</gene>
<evidence type="ECO:0000256" key="2">
    <source>
        <dbReference type="ARBA" id="ARBA00006939"/>
    </source>
</evidence>
<dbReference type="PANTHER" id="PTHR11040:SF211">
    <property type="entry name" value="ZINC TRANSPORTER ZIP11"/>
    <property type="match status" value="1"/>
</dbReference>
<evidence type="ECO:0000313" key="10">
    <source>
        <dbReference type="Proteomes" id="UP000190080"/>
    </source>
</evidence>
<dbReference type="AlphaFoldDB" id="A0A1V4IUG1"/>
<accession>A0A1V4IUG1</accession>
<dbReference type="PANTHER" id="PTHR11040">
    <property type="entry name" value="ZINC/IRON TRANSPORTER"/>
    <property type="match status" value="1"/>
</dbReference>
<evidence type="ECO:0000256" key="4">
    <source>
        <dbReference type="ARBA" id="ARBA00022692"/>
    </source>
</evidence>
<evidence type="ECO:0000256" key="3">
    <source>
        <dbReference type="ARBA" id="ARBA00022475"/>
    </source>
</evidence>
<proteinExistence type="inferred from homology"/>
<dbReference type="GO" id="GO:0005886">
    <property type="term" value="C:plasma membrane"/>
    <property type="evidence" value="ECO:0007669"/>
    <property type="project" value="UniProtKB-SubCell"/>
</dbReference>
<evidence type="ECO:0000256" key="1">
    <source>
        <dbReference type="ARBA" id="ARBA00004651"/>
    </source>
</evidence>
<sequence length="240" mass="25342">MNHFIIKTFILSGISLLGTMLGAALGVVIRNPSKKMMSSILGFAAGLMMAVVAFELIPESQDKLGTYFTALFILAGMAIIIFLDSFVLSEDRYDVHSKVALLTAIGLMLHNFPEGIVMGCGMAASGKLGIEMSIVIGLHDIPEGMAVAAPLMMSRYKSKKILSYAFVTALPTTLGAFIGNLLGTVSQSMLGISLALASGIMLYVSCGQLIPESWRVGEVTAPCMGICIGVLIGIIMISLL</sequence>
<feature type="transmembrane region" description="Helical" evidence="8">
    <location>
        <begin position="188"/>
        <end position="207"/>
    </location>
</feature>
<feature type="transmembrane region" description="Helical" evidence="8">
    <location>
        <begin position="219"/>
        <end position="239"/>
    </location>
</feature>
<keyword evidence="3" id="KW-1003">Cell membrane</keyword>
<feature type="transmembrane region" description="Helical" evidence="8">
    <location>
        <begin position="64"/>
        <end position="88"/>
    </location>
</feature>
<dbReference type="EMBL" id="MZGV01000009">
    <property type="protein sequence ID" value="OPJ63414.1"/>
    <property type="molecule type" value="Genomic_DNA"/>
</dbReference>
<name>A0A1V4IUG1_9CLOT</name>
<keyword evidence="6 8" id="KW-1133">Transmembrane helix</keyword>
<evidence type="ECO:0000256" key="7">
    <source>
        <dbReference type="ARBA" id="ARBA00023136"/>
    </source>
</evidence>
<organism evidence="9 10">
    <name type="scientific">Clostridium oryzae</name>
    <dbReference type="NCBI Taxonomy" id="1450648"/>
    <lineage>
        <taxon>Bacteria</taxon>
        <taxon>Bacillati</taxon>
        <taxon>Bacillota</taxon>
        <taxon>Clostridia</taxon>
        <taxon>Eubacteriales</taxon>
        <taxon>Clostridiaceae</taxon>
        <taxon>Clostridium</taxon>
    </lineage>
</organism>
<dbReference type="STRING" id="1450648.CLORY_11960"/>
<keyword evidence="7 8" id="KW-0472">Membrane</keyword>
<feature type="transmembrane region" description="Helical" evidence="8">
    <location>
        <begin position="6"/>
        <end position="28"/>
    </location>
</feature>
<dbReference type="Proteomes" id="UP000190080">
    <property type="component" value="Unassembled WGS sequence"/>
</dbReference>
<keyword evidence="5" id="KW-0862">Zinc</keyword>
<keyword evidence="10" id="KW-1185">Reference proteome</keyword>
<evidence type="ECO:0000256" key="5">
    <source>
        <dbReference type="ARBA" id="ARBA00022833"/>
    </source>
</evidence>
<evidence type="ECO:0000256" key="6">
    <source>
        <dbReference type="ARBA" id="ARBA00022989"/>
    </source>
</evidence>
<protein>
    <submittedName>
        <fullName evidence="9">Zinc transporter ZupT</fullName>
    </submittedName>
</protein>